<gene>
    <name evidence="1" type="ORF">G2W53_037377</name>
</gene>
<keyword evidence="2" id="KW-1185">Reference proteome</keyword>
<proteinExistence type="predicted"/>
<comment type="caution">
    <text evidence="1">The sequence shown here is derived from an EMBL/GenBank/DDBJ whole genome shotgun (WGS) entry which is preliminary data.</text>
</comment>
<dbReference type="Proteomes" id="UP000634136">
    <property type="component" value="Unassembled WGS sequence"/>
</dbReference>
<sequence>MGSYCLRDRDLEIIYEKGAGFKNGLPLVIKMRVKWPGVEAITAPEAAAYYPNKFFQFKNATVSETDAWIVASGVPYSLGPMAIPR</sequence>
<organism evidence="1 2">
    <name type="scientific">Senna tora</name>
    <dbReference type="NCBI Taxonomy" id="362788"/>
    <lineage>
        <taxon>Eukaryota</taxon>
        <taxon>Viridiplantae</taxon>
        <taxon>Streptophyta</taxon>
        <taxon>Embryophyta</taxon>
        <taxon>Tracheophyta</taxon>
        <taxon>Spermatophyta</taxon>
        <taxon>Magnoliopsida</taxon>
        <taxon>eudicotyledons</taxon>
        <taxon>Gunneridae</taxon>
        <taxon>Pentapetalae</taxon>
        <taxon>rosids</taxon>
        <taxon>fabids</taxon>
        <taxon>Fabales</taxon>
        <taxon>Fabaceae</taxon>
        <taxon>Caesalpinioideae</taxon>
        <taxon>Cassia clade</taxon>
        <taxon>Senna</taxon>
    </lineage>
</organism>
<evidence type="ECO:0000313" key="2">
    <source>
        <dbReference type="Proteomes" id="UP000634136"/>
    </source>
</evidence>
<evidence type="ECO:0000313" key="1">
    <source>
        <dbReference type="EMBL" id="KAF7810634.1"/>
    </source>
</evidence>
<name>A0A834WB15_9FABA</name>
<dbReference type="AlphaFoldDB" id="A0A834WB15"/>
<dbReference type="EMBL" id="JAAIUW010000011">
    <property type="protein sequence ID" value="KAF7810634.1"/>
    <property type="molecule type" value="Genomic_DNA"/>
</dbReference>
<accession>A0A834WB15</accession>
<protein>
    <submittedName>
        <fullName evidence="1">Pectinesterase/pectinesterase inhibitor-like</fullName>
    </submittedName>
</protein>
<reference evidence="1" key="1">
    <citation type="submission" date="2020-09" db="EMBL/GenBank/DDBJ databases">
        <title>Genome-Enabled Discovery of Anthraquinone Biosynthesis in Senna tora.</title>
        <authorList>
            <person name="Kang S.-H."/>
            <person name="Pandey R.P."/>
            <person name="Lee C.-M."/>
            <person name="Sim J.-S."/>
            <person name="Jeong J.-T."/>
            <person name="Choi B.-S."/>
            <person name="Jung M."/>
            <person name="Ginzburg D."/>
            <person name="Zhao K."/>
            <person name="Won S.Y."/>
            <person name="Oh T.-J."/>
            <person name="Yu Y."/>
            <person name="Kim N.-H."/>
            <person name="Lee O.R."/>
            <person name="Lee T.-H."/>
            <person name="Bashyal P."/>
            <person name="Kim T.-S."/>
            <person name="Lee W.-H."/>
            <person name="Kawkins C."/>
            <person name="Kim C.-K."/>
            <person name="Kim J.S."/>
            <person name="Ahn B.O."/>
            <person name="Rhee S.Y."/>
            <person name="Sohng J.K."/>
        </authorList>
    </citation>
    <scope>NUCLEOTIDE SEQUENCE</scope>
    <source>
        <tissue evidence="1">Leaf</tissue>
    </source>
</reference>